<dbReference type="InterPro" id="IPR036019">
    <property type="entry name" value="MscL_channel"/>
</dbReference>
<keyword evidence="2 9" id="KW-0813">Transport</keyword>
<keyword evidence="6 9" id="KW-0406">Ion transport</keyword>
<evidence type="ECO:0000256" key="7">
    <source>
        <dbReference type="ARBA" id="ARBA00023136"/>
    </source>
</evidence>
<keyword evidence="3 9" id="KW-1003">Cell membrane</keyword>
<dbReference type="EMBL" id="LGKG01000134">
    <property type="protein sequence ID" value="KPC63215.1"/>
    <property type="molecule type" value="Genomic_DNA"/>
</dbReference>
<evidence type="ECO:0000256" key="6">
    <source>
        <dbReference type="ARBA" id="ARBA00023065"/>
    </source>
</evidence>
<dbReference type="AlphaFoldDB" id="A0A0N1JXB5"/>
<dbReference type="GO" id="GO:0005886">
    <property type="term" value="C:plasma membrane"/>
    <property type="evidence" value="ECO:0007669"/>
    <property type="project" value="UniProtKB-SubCell"/>
</dbReference>
<dbReference type="Proteomes" id="UP000037982">
    <property type="component" value="Unassembled WGS sequence"/>
</dbReference>
<dbReference type="NCBIfam" id="TIGR00220">
    <property type="entry name" value="mscL"/>
    <property type="match status" value="1"/>
</dbReference>
<dbReference type="FunFam" id="1.10.1200.120:FF:000007">
    <property type="entry name" value="Large-conductance mechanosensitive channel"/>
    <property type="match status" value="1"/>
</dbReference>
<keyword evidence="4 9" id="KW-0812">Transmembrane</keyword>
<dbReference type="PANTHER" id="PTHR30266">
    <property type="entry name" value="MECHANOSENSITIVE CHANNEL MSCL"/>
    <property type="match status" value="1"/>
</dbReference>
<dbReference type="PRINTS" id="PR01264">
    <property type="entry name" value="MECHCHANNEL"/>
</dbReference>
<feature type="transmembrane region" description="Helical" evidence="9">
    <location>
        <begin position="20"/>
        <end position="43"/>
    </location>
</feature>
<dbReference type="InterPro" id="IPR001185">
    <property type="entry name" value="MS_channel"/>
</dbReference>
<evidence type="ECO:0000256" key="8">
    <source>
        <dbReference type="ARBA" id="ARBA00023303"/>
    </source>
</evidence>
<accession>A0A0N1JXB5</accession>
<name>A0A0N1JXB5_9ACTN</name>
<dbReference type="HAMAP" id="MF_00115">
    <property type="entry name" value="MscL"/>
    <property type="match status" value="1"/>
</dbReference>
<comment type="similarity">
    <text evidence="9">Belongs to the MscL family.</text>
</comment>
<dbReference type="Pfam" id="PF01741">
    <property type="entry name" value="MscL"/>
    <property type="match status" value="1"/>
</dbReference>
<comment type="function">
    <text evidence="9">Channel that opens in response to stretch forces in the membrane lipid bilayer. May participate in the regulation of osmotic pressure changes within the cell.</text>
</comment>
<comment type="caution">
    <text evidence="10">The sequence shown here is derived from an EMBL/GenBank/DDBJ whole genome shotgun (WGS) entry which is preliminary data.</text>
</comment>
<keyword evidence="8 9" id="KW-0407">Ion channel</keyword>
<dbReference type="GO" id="GO:0008381">
    <property type="term" value="F:mechanosensitive monoatomic ion channel activity"/>
    <property type="evidence" value="ECO:0007669"/>
    <property type="project" value="UniProtKB-UniRule"/>
</dbReference>
<evidence type="ECO:0000313" key="11">
    <source>
        <dbReference type="Proteomes" id="UP000037982"/>
    </source>
</evidence>
<proteinExistence type="inferred from homology"/>
<reference evidence="11" key="1">
    <citation type="submission" date="2015-07" db="EMBL/GenBank/DDBJ databases">
        <authorList>
            <person name="Ju K.-S."/>
            <person name="Doroghazi J.R."/>
            <person name="Metcalf W.W."/>
        </authorList>
    </citation>
    <scope>NUCLEOTIDE SEQUENCE [LARGE SCALE GENOMIC DNA]</scope>
    <source>
        <strain evidence="11">NRRL ISP-5002</strain>
    </source>
</reference>
<protein>
    <recommendedName>
        <fullName evidence="9">Large-conductance mechanosensitive channel</fullName>
    </recommendedName>
</protein>
<dbReference type="Gene3D" id="1.10.1200.120">
    <property type="entry name" value="Large-conductance mechanosensitive channel, MscL, domain 1"/>
    <property type="match status" value="1"/>
</dbReference>
<dbReference type="PANTHER" id="PTHR30266:SF2">
    <property type="entry name" value="LARGE-CONDUCTANCE MECHANOSENSITIVE CHANNEL"/>
    <property type="match status" value="1"/>
</dbReference>
<evidence type="ECO:0000256" key="1">
    <source>
        <dbReference type="ARBA" id="ARBA00004141"/>
    </source>
</evidence>
<evidence type="ECO:0000313" key="10">
    <source>
        <dbReference type="EMBL" id="KPC63215.1"/>
    </source>
</evidence>
<evidence type="ECO:0000256" key="3">
    <source>
        <dbReference type="ARBA" id="ARBA00022475"/>
    </source>
</evidence>
<evidence type="ECO:0000256" key="9">
    <source>
        <dbReference type="HAMAP-Rule" id="MF_00115"/>
    </source>
</evidence>
<keyword evidence="11" id="KW-1185">Reference proteome</keyword>
<dbReference type="PATRIC" id="fig|66876.3.peg.3515"/>
<evidence type="ECO:0000256" key="5">
    <source>
        <dbReference type="ARBA" id="ARBA00022989"/>
    </source>
</evidence>
<keyword evidence="7 9" id="KW-0472">Membrane</keyword>
<dbReference type="InterPro" id="IPR037673">
    <property type="entry name" value="MSC/AndL"/>
</dbReference>
<gene>
    <name evidence="9" type="primary">mscL</name>
    <name evidence="10" type="ORF">ADL29_16030</name>
</gene>
<sequence>MERGCQVSENKGVLQGFKEFLMRGNVIELAVAVVVGAAFTNIVNAVVKGVINPIIGALGSQNLDNYKSCLSFSCHPDKKTGQFTDGIYILWGSVLSSALTFLITAAVVYFLMILPMNKWKARQDAKKPVDDAPADPTEVELLIEIRDALIAQRNGALPSSSTSATVVSQKSQH</sequence>
<comment type="subcellular location">
    <subcellularLocation>
        <location evidence="9">Cell membrane</location>
        <topology evidence="9">Multi-pass membrane protein</topology>
    </subcellularLocation>
    <subcellularLocation>
        <location evidence="1">Membrane</location>
        <topology evidence="1">Multi-pass membrane protein</topology>
    </subcellularLocation>
</comment>
<evidence type="ECO:0000256" key="2">
    <source>
        <dbReference type="ARBA" id="ARBA00022448"/>
    </source>
</evidence>
<evidence type="ECO:0000256" key="4">
    <source>
        <dbReference type="ARBA" id="ARBA00022692"/>
    </source>
</evidence>
<organism evidence="10 11">
    <name type="scientific">Streptomyces chattanoogensis</name>
    <dbReference type="NCBI Taxonomy" id="66876"/>
    <lineage>
        <taxon>Bacteria</taxon>
        <taxon>Bacillati</taxon>
        <taxon>Actinomycetota</taxon>
        <taxon>Actinomycetes</taxon>
        <taxon>Kitasatosporales</taxon>
        <taxon>Streptomycetaceae</taxon>
        <taxon>Streptomyces</taxon>
    </lineage>
</organism>
<keyword evidence="5 9" id="KW-1133">Transmembrane helix</keyword>
<comment type="subunit">
    <text evidence="9">Homopentamer.</text>
</comment>
<feature type="transmembrane region" description="Helical" evidence="9">
    <location>
        <begin position="88"/>
        <end position="114"/>
    </location>
</feature>
<dbReference type="SUPFAM" id="SSF81330">
    <property type="entry name" value="Gated mechanosensitive channel"/>
    <property type="match status" value="1"/>
</dbReference>